<dbReference type="GO" id="GO:0000036">
    <property type="term" value="F:acyl carrier activity"/>
    <property type="evidence" value="ECO:0007669"/>
    <property type="project" value="TreeGrafter"/>
</dbReference>
<dbReference type="InterPro" id="IPR045023">
    <property type="entry name" value="FATA/B"/>
</dbReference>
<dbReference type="Gene3D" id="3.10.129.10">
    <property type="entry name" value="Hotdog Thioesterase"/>
    <property type="match status" value="1"/>
</dbReference>
<evidence type="ECO:0000256" key="7">
    <source>
        <dbReference type="ARBA" id="ARBA00023160"/>
    </source>
</evidence>
<gene>
    <name evidence="10" type="ORF">SAMN04488541_101259</name>
</gene>
<keyword evidence="7" id="KW-0275">Fatty acid biosynthesis</keyword>
<keyword evidence="2" id="KW-0444">Lipid biosynthesis</keyword>
<evidence type="ECO:0000256" key="6">
    <source>
        <dbReference type="ARBA" id="ARBA00023098"/>
    </source>
</evidence>
<accession>A0A1I2F2T1</accession>
<dbReference type="RefSeq" id="WP_091543760.1">
    <property type="nucleotide sequence ID" value="NZ_FONY01000012.1"/>
</dbReference>
<evidence type="ECO:0000313" key="10">
    <source>
        <dbReference type="EMBL" id="SFE99672.1"/>
    </source>
</evidence>
<reference evidence="10 11" key="1">
    <citation type="submission" date="2016-10" db="EMBL/GenBank/DDBJ databases">
        <authorList>
            <person name="de Groot N.N."/>
        </authorList>
    </citation>
    <scope>NUCLEOTIDE SEQUENCE [LARGE SCALE GENOMIC DNA]</scope>
    <source>
        <strain>GEY</strain>
        <strain evidence="11">DSM 9560</strain>
    </source>
</reference>
<evidence type="ECO:0000256" key="3">
    <source>
        <dbReference type="ARBA" id="ARBA00022801"/>
    </source>
</evidence>
<evidence type="ECO:0000256" key="4">
    <source>
        <dbReference type="ARBA" id="ARBA00022832"/>
    </source>
</evidence>
<dbReference type="SUPFAM" id="SSF54637">
    <property type="entry name" value="Thioesterase/thiol ester dehydrase-isomerase"/>
    <property type="match status" value="2"/>
</dbReference>
<dbReference type="InterPro" id="IPR029069">
    <property type="entry name" value="HotDog_dom_sf"/>
</dbReference>
<keyword evidence="5" id="KW-0809">Transit peptide</keyword>
<dbReference type="STRING" id="1003.SAMN04488541_101259"/>
<evidence type="ECO:0000256" key="2">
    <source>
        <dbReference type="ARBA" id="ARBA00022516"/>
    </source>
</evidence>
<dbReference type="Pfam" id="PF20791">
    <property type="entry name" value="Acyl-ACP_TE_C"/>
    <property type="match status" value="1"/>
</dbReference>
<dbReference type="EMBL" id="FONY01000012">
    <property type="protein sequence ID" value="SFE99672.1"/>
    <property type="molecule type" value="Genomic_DNA"/>
</dbReference>
<dbReference type="PANTHER" id="PTHR31727:SF6">
    <property type="entry name" value="OLEOYL-ACYL CARRIER PROTEIN THIOESTERASE 1, CHLOROPLASTIC"/>
    <property type="match status" value="1"/>
</dbReference>
<evidence type="ECO:0000313" key="11">
    <source>
        <dbReference type="Proteomes" id="UP000199513"/>
    </source>
</evidence>
<comment type="similarity">
    <text evidence="1">Belongs to the acyl-ACP thioesterase family.</text>
</comment>
<keyword evidence="6" id="KW-0443">Lipid metabolism</keyword>
<protein>
    <submittedName>
        <fullName evidence="10">Acyl-ACP thioesterase</fullName>
    </submittedName>
</protein>
<dbReference type="InterPro" id="IPR049427">
    <property type="entry name" value="Acyl-ACP_TE_C"/>
</dbReference>
<dbReference type="Pfam" id="PF01643">
    <property type="entry name" value="Acyl-ACP_TE"/>
    <property type="match status" value="1"/>
</dbReference>
<keyword evidence="11" id="KW-1185">Reference proteome</keyword>
<dbReference type="AlphaFoldDB" id="A0A1I2F2T1"/>
<evidence type="ECO:0000259" key="9">
    <source>
        <dbReference type="Pfam" id="PF20791"/>
    </source>
</evidence>
<dbReference type="PANTHER" id="PTHR31727">
    <property type="entry name" value="OLEOYL-ACYL CARRIER PROTEIN THIOESTERASE 1, CHLOROPLASTIC"/>
    <property type="match status" value="1"/>
</dbReference>
<keyword evidence="4" id="KW-0276">Fatty acid metabolism</keyword>
<evidence type="ECO:0000256" key="1">
    <source>
        <dbReference type="ARBA" id="ARBA00006500"/>
    </source>
</evidence>
<dbReference type="CDD" id="cd00586">
    <property type="entry name" value="4HBT"/>
    <property type="match status" value="1"/>
</dbReference>
<proteinExistence type="inferred from homology"/>
<feature type="domain" description="Acyl-ACP thioesterase-like C-terminal" evidence="9">
    <location>
        <begin position="158"/>
        <end position="243"/>
    </location>
</feature>
<dbReference type="GO" id="GO:0016297">
    <property type="term" value="F:fatty acyl-[ACP] hydrolase activity"/>
    <property type="evidence" value="ECO:0007669"/>
    <property type="project" value="InterPro"/>
</dbReference>
<dbReference type="Proteomes" id="UP000199513">
    <property type="component" value="Unassembled WGS sequence"/>
</dbReference>
<sequence>MIGIEKFRIRANEVDFRHRLTVPALVNFLQETAMHNIGEIGLPIHILHEKNLGWVLSRLHLLVSRYPKSMEEIKVQTCAYAFEKYQAYRDFRIYDEQNDLIATSASSWLVFDLAKRQLIAIPDFVKDSVSICKEETPLFMPKSKLPPLQHIDYQFYHQVRWHDLDTNNHVNNTFYFQWTLESLPVEILNHFFVEEWDMIFKNECFFGEKIIAQAHLLEKLTSEQGEKLTFLLRIIKEADSKEVIQAKVKLKSIDSFIT</sequence>
<evidence type="ECO:0000259" key="8">
    <source>
        <dbReference type="Pfam" id="PF01643"/>
    </source>
</evidence>
<feature type="domain" description="Acyl-ACP thioesterase N-terminal hotdog" evidence="8">
    <location>
        <begin position="5"/>
        <end position="123"/>
    </location>
</feature>
<name>A0A1I2F2T1_9BACT</name>
<dbReference type="OrthoDB" id="9801517at2"/>
<keyword evidence="3" id="KW-0378">Hydrolase</keyword>
<dbReference type="InterPro" id="IPR002864">
    <property type="entry name" value="Acyl-ACP_thioesterase_NHD"/>
</dbReference>
<evidence type="ECO:0000256" key="5">
    <source>
        <dbReference type="ARBA" id="ARBA00022946"/>
    </source>
</evidence>
<organism evidence="10 11">
    <name type="scientific">Thermoflexibacter ruber</name>
    <dbReference type="NCBI Taxonomy" id="1003"/>
    <lineage>
        <taxon>Bacteria</taxon>
        <taxon>Pseudomonadati</taxon>
        <taxon>Bacteroidota</taxon>
        <taxon>Cytophagia</taxon>
        <taxon>Cytophagales</taxon>
        <taxon>Thermoflexibacteraceae</taxon>
        <taxon>Thermoflexibacter</taxon>
    </lineage>
</organism>